<evidence type="ECO:0000313" key="3">
    <source>
        <dbReference type="Proteomes" id="UP001557470"/>
    </source>
</evidence>
<feature type="compositionally biased region" description="Basic and acidic residues" evidence="1">
    <location>
        <begin position="803"/>
        <end position="814"/>
    </location>
</feature>
<feature type="compositionally biased region" description="Acidic residues" evidence="1">
    <location>
        <begin position="290"/>
        <end position="305"/>
    </location>
</feature>
<evidence type="ECO:0000313" key="2">
    <source>
        <dbReference type="EMBL" id="KAL0970420.1"/>
    </source>
</evidence>
<feature type="region of interest" description="Disordered" evidence="1">
    <location>
        <begin position="774"/>
        <end position="814"/>
    </location>
</feature>
<feature type="compositionally biased region" description="Basic and acidic residues" evidence="1">
    <location>
        <begin position="722"/>
        <end position="744"/>
    </location>
</feature>
<feature type="compositionally biased region" description="Basic and acidic residues" evidence="1">
    <location>
        <begin position="157"/>
        <end position="177"/>
    </location>
</feature>
<feature type="compositionally biased region" description="Low complexity" evidence="1">
    <location>
        <begin position="792"/>
        <end position="802"/>
    </location>
</feature>
<feature type="compositionally biased region" description="Acidic residues" evidence="1">
    <location>
        <begin position="352"/>
        <end position="376"/>
    </location>
</feature>
<feature type="compositionally biased region" description="Basic and acidic residues" evidence="1">
    <location>
        <begin position="457"/>
        <end position="470"/>
    </location>
</feature>
<protein>
    <submittedName>
        <fullName evidence="2">Uncharacterized protein</fullName>
    </submittedName>
</protein>
<accession>A0ABD0WG96</accession>
<proteinExistence type="predicted"/>
<comment type="caution">
    <text evidence="2">The sequence shown here is derived from an EMBL/GenBank/DDBJ whole genome shotgun (WGS) entry which is preliminary data.</text>
</comment>
<gene>
    <name evidence="2" type="ORF">UPYG_G00241720</name>
</gene>
<dbReference type="AlphaFoldDB" id="A0ABD0WG96"/>
<feature type="compositionally biased region" description="Basic and acidic residues" evidence="1">
    <location>
        <begin position="64"/>
        <end position="99"/>
    </location>
</feature>
<feature type="region of interest" description="Disordered" evidence="1">
    <location>
        <begin position="147"/>
        <end position="177"/>
    </location>
</feature>
<feature type="compositionally biased region" description="Polar residues" evidence="1">
    <location>
        <begin position="104"/>
        <end position="113"/>
    </location>
</feature>
<dbReference type="Proteomes" id="UP001557470">
    <property type="component" value="Unassembled WGS sequence"/>
</dbReference>
<feature type="region of interest" description="Disordered" evidence="1">
    <location>
        <begin position="722"/>
        <end position="755"/>
    </location>
</feature>
<keyword evidence="3" id="KW-1185">Reference proteome</keyword>
<reference evidence="2 3" key="1">
    <citation type="submission" date="2024-06" db="EMBL/GenBank/DDBJ databases">
        <authorList>
            <person name="Pan Q."/>
            <person name="Wen M."/>
            <person name="Jouanno E."/>
            <person name="Zahm M."/>
            <person name="Klopp C."/>
            <person name="Cabau C."/>
            <person name="Louis A."/>
            <person name="Berthelot C."/>
            <person name="Parey E."/>
            <person name="Roest Crollius H."/>
            <person name="Montfort J."/>
            <person name="Robinson-Rechavi M."/>
            <person name="Bouchez O."/>
            <person name="Lampietro C."/>
            <person name="Lopez Roques C."/>
            <person name="Donnadieu C."/>
            <person name="Postlethwait J."/>
            <person name="Bobe J."/>
            <person name="Verreycken H."/>
            <person name="Guiguen Y."/>
        </authorList>
    </citation>
    <scope>NUCLEOTIDE SEQUENCE [LARGE SCALE GENOMIC DNA]</scope>
    <source>
        <strain evidence="2">Up_M1</strain>
        <tissue evidence="2">Testis</tissue>
    </source>
</reference>
<sequence length="893" mass="98148">MADTDKRVVLGSDKPPDGVTTSLRFTGPSQPGSFSPANYGSDASSGMSDGKPDDSPIVTSPVSERIKALEALAAKKKEPELKNEGGFAHFKERHHEKSPEIPADSTSPIQKKGSSADKDSPESPFEVLGDARYGREFEDTADWMRAHLPPVPDFEDKEYRRKDDLVSEKDSKSKEVKLSDKVLPDVAEAFACVPDAFMDSPTEGPKLKNVFKDPGQQSSIEDDSEFDLSFLPTAYVSDAQAPPDLESELPASPAPPAGFDSASLPPLSDFKEKDSKNKQVPWGGEREPPEVVEVDSSGDSDDTVIEDAPSVPAPPLSSDAAINPAEETVEKEDKYVPPAKQPMRVPTINVIETDEPNYSDEEMEMEMEEEEEEEDASYNVVKEAPKTTEPQPDVIKKEFSNIPPLEYQGYSPPSSPVESDAESSPKRKILKSECVPDNQEIMPSNDGLQSAAVSKDLSYDSRAQEVESEKSQTSNETNEKPTMYAAKLPEKTAGNLSDFPDYDDDDWSTDAKDILFKSSSANTVIQSLPFEEKLEVTSSEKAMSDSKDDYIQTSELSKCKSMQDEPFEKEDALLSMDDSFDDKLLNFDVVHKTSNQISEIHIGTLLPQNNATTVEEDIISMDEGDFPKPVGGQPSPRDFPKDPFSSFQSEPPDRNIQNKTEKKLDDILADGDSESLPPQKAGKMEDTKAGHHSLDNGSDPESVEADCSVAGARDSFVEFMRECMKSRQDEDPEGHDLTAEEEHPTTGAPPSQSTPTLVMDLEQERLTLNALKELGSSQEEDVLQPSIESSKKSQSSFTSTTSDHPRRSKPDSDCTYSKEVEAIDVWVAEAYHLAEHVLTAILTHLSGNKLSLWALCLLTSRKQSTTTNSPSFLHFFPACGFLIETVNTLRLHV</sequence>
<name>A0ABD0WG96_UMBPY</name>
<feature type="region of interest" description="Disordered" evidence="1">
    <location>
        <begin position="1"/>
        <end position="130"/>
    </location>
</feature>
<feature type="compositionally biased region" description="Basic and acidic residues" evidence="1">
    <location>
        <begin position="682"/>
        <end position="694"/>
    </location>
</feature>
<feature type="region of interest" description="Disordered" evidence="1">
    <location>
        <begin position="196"/>
        <end position="503"/>
    </location>
</feature>
<feature type="compositionally biased region" description="Polar residues" evidence="1">
    <location>
        <begin position="19"/>
        <end position="47"/>
    </location>
</feature>
<evidence type="ECO:0000256" key="1">
    <source>
        <dbReference type="SAM" id="MobiDB-lite"/>
    </source>
</evidence>
<organism evidence="2 3">
    <name type="scientific">Umbra pygmaea</name>
    <name type="common">Eastern mudminnow</name>
    <dbReference type="NCBI Taxonomy" id="75934"/>
    <lineage>
        <taxon>Eukaryota</taxon>
        <taxon>Metazoa</taxon>
        <taxon>Chordata</taxon>
        <taxon>Craniata</taxon>
        <taxon>Vertebrata</taxon>
        <taxon>Euteleostomi</taxon>
        <taxon>Actinopterygii</taxon>
        <taxon>Neopterygii</taxon>
        <taxon>Teleostei</taxon>
        <taxon>Protacanthopterygii</taxon>
        <taxon>Esociformes</taxon>
        <taxon>Umbridae</taxon>
        <taxon>Umbra</taxon>
    </lineage>
</organism>
<dbReference type="EMBL" id="JAGEUA010000007">
    <property type="protein sequence ID" value="KAL0970420.1"/>
    <property type="molecule type" value="Genomic_DNA"/>
</dbReference>
<feature type="region of interest" description="Disordered" evidence="1">
    <location>
        <begin position="622"/>
        <end position="707"/>
    </location>
</feature>